<protein>
    <submittedName>
        <fullName evidence="3">Uncharacterized protein</fullName>
    </submittedName>
</protein>
<accession>A0A816HU96</accession>
<dbReference type="AlphaFoldDB" id="A0A816HU96"/>
<keyword evidence="4" id="KW-1185">Reference proteome</keyword>
<organism evidence="3 4">
    <name type="scientific">Adineta ricciae</name>
    <name type="common">Rotifer</name>
    <dbReference type="NCBI Taxonomy" id="249248"/>
    <lineage>
        <taxon>Eukaryota</taxon>
        <taxon>Metazoa</taxon>
        <taxon>Spiralia</taxon>
        <taxon>Gnathifera</taxon>
        <taxon>Rotifera</taxon>
        <taxon>Eurotatoria</taxon>
        <taxon>Bdelloidea</taxon>
        <taxon>Adinetida</taxon>
        <taxon>Adinetidae</taxon>
        <taxon>Adineta</taxon>
    </lineage>
</organism>
<comment type="caution">
    <text evidence="3">The sequence shown here is derived from an EMBL/GenBank/DDBJ whole genome shotgun (WGS) entry which is preliminary data.</text>
</comment>
<evidence type="ECO:0000313" key="3">
    <source>
        <dbReference type="EMBL" id="CAF1690828.1"/>
    </source>
</evidence>
<dbReference type="GO" id="GO:0061630">
    <property type="term" value="F:ubiquitin protein ligase activity"/>
    <property type="evidence" value="ECO:0007669"/>
    <property type="project" value="TreeGrafter"/>
</dbReference>
<dbReference type="PROSITE" id="PS51125">
    <property type="entry name" value="NHL"/>
    <property type="match status" value="1"/>
</dbReference>
<dbReference type="InterPro" id="IPR050952">
    <property type="entry name" value="TRIM-NHL_E3_ligases"/>
</dbReference>
<sequence length="129" mass="13990">TTLDLYVADCGNHRILLFYFERLTAEAIVGNGSLNITIALSCPTSLTLDADANLYIVDSDNHRIVVQGLNGSKCLIGCSGSSGFASNQLNSPLSLSFDSYGNLFVTDRGNHRIQKFDLMYNSSSKSNET</sequence>
<dbReference type="InterPro" id="IPR001258">
    <property type="entry name" value="NHL_repeat"/>
</dbReference>
<feature type="non-terminal residue" evidence="3">
    <location>
        <position position="1"/>
    </location>
</feature>
<dbReference type="SUPFAM" id="SSF101898">
    <property type="entry name" value="NHL repeat"/>
    <property type="match status" value="1"/>
</dbReference>
<evidence type="ECO:0000256" key="1">
    <source>
        <dbReference type="ARBA" id="ARBA00022737"/>
    </source>
</evidence>
<dbReference type="GO" id="GO:0043161">
    <property type="term" value="P:proteasome-mediated ubiquitin-dependent protein catabolic process"/>
    <property type="evidence" value="ECO:0007669"/>
    <property type="project" value="TreeGrafter"/>
</dbReference>
<keyword evidence="1" id="KW-0677">Repeat</keyword>
<dbReference type="EMBL" id="CAJNOR010020804">
    <property type="protein sequence ID" value="CAF1690828.1"/>
    <property type="molecule type" value="Genomic_DNA"/>
</dbReference>
<dbReference type="CDD" id="cd05819">
    <property type="entry name" value="NHL"/>
    <property type="match status" value="1"/>
</dbReference>
<name>A0A816HU96_ADIRI</name>
<dbReference type="Pfam" id="PF01436">
    <property type="entry name" value="NHL"/>
    <property type="match status" value="2"/>
</dbReference>
<feature type="repeat" description="NHL" evidence="2">
    <location>
        <begin position="76"/>
        <end position="119"/>
    </location>
</feature>
<gene>
    <name evidence="3" type="ORF">XAT740_LOCUS63917</name>
</gene>
<dbReference type="PANTHER" id="PTHR24104">
    <property type="entry name" value="E3 UBIQUITIN-PROTEIN LIGASE NHLRC1-RELATED"/>
    <property type="match status" value="1"/>
</dbReference>
<reference evidence="3" key="1">
    <citation type="submission" date="2021-02" db="EMBL/GenBank/DDBJ databases">
        <authorList>
            <person name="Nowell W R."/>
        </authorList>
    </citation>
    <scope>NUCLEOTIDE SEQUENCE</scope>
</reference>
<evidence type="ECO:0000313" key="4">
    <source>
        <dbReference type="Proteomes" id="UP000663828"/>
    </source>
</evidence>
<dbReference type="Gene3D" id="2.120.10.30">
    <property type="entry name" value="TolB, C-terminal domain"/>
    <property type="match status" value="2"/>
</dbReference>
<dbReference type="Proteomes" id="UP000663828">
    <property type="component" value="Unassembled WGS sequence"/>
</dbReference>
<dbReference type="GO" id="GO:0000209">
    <property type="term" value="P:protein polyubiquitination"/>
    <property type="evidence" value="ECO:0007669"/>
    <property type="project" value="TreeGrafter"/>
</dbReference>
<dbReference type="GO" id="GO:0008270">
    <property type="term" value="F:zinc ion binding"/>
    <property type="evidence" value="ECO:0007669"/>
    <property type="project" value="UniProtKB-KW"/>
</dbReference>
<dbReference type="PANTHER" id="PTHR24104:SF25">
    <property type="entry name" value="PROTEIN LIN-41"/>
    <property type="match status" value="1"/>
</dbReference>
<dbReference type="InterPro" id="IPR011042">
    <property type="entry name" value="6-blade_b-propeller_TolB-like"/>
</dbReference>
<proteinExistence type="predicted"/>
<evidence type="ECO:0000256" key="2">
    <source>
        <dbReference type="PROSITE-ProRule" id="PRU00504"/>
    </source>
</evidence>